<dbReference type="SUPFAM" id="SSF52943">
    <property type="entry name" value="ATP synthase (F1-ATPase), gamma subunit"/>
    <property type="match status" value="1"/>
</dbReference>
<keyword evidence="9 10" id="KW-0066">ATP synthesis</keyword>
<reference evidence="11" key="2">
    <citation type="journal article" date="2021" name="PeerJ">
        <title>Extensive microbial diversity within the chicken gut microbiome revealed by metagenomics and culture.</title>
        <authorList>
            <person name="Gilroy R."/>
            <person name="Ravi A."/>
            <person name="Getino M."/>
            <person name="Pursley I."/>
            <person name="Horton D.L."/>
            <person name="Alikhan N.F."/>
            <person name="Baker D."/>
            <person name="Gharbi K."/>
            <person name="Hall N."/>
            <person name="Watson M."/>
            <person name="Adriaenssens E.M."/>
            <person name="Foster-Nyarko E."/>
            <person name="Jarju S."/>
            <person name="Secka A."/>
            <person name="Antonio M."/>
            <person name="Oren A."/>
            <person name="Chaudhuri R.R."/>
            <person name="La Ragione R."/>
            <person name="Hildebrand F."/>
            <person name="Pallen M.J."/>
        </authorList>
    </citation>
    <scope>NUCLEOTIDE SEQUENCE</scope>
    <source>
        <strain evidence="11">ChiHjej13B12-12457</strain>
    </source>
</reference>
<dbReference type="NCBIfam" id="TIGR01146">
    <property type="entry name" value="ATPsyn_F1gamma"/>
    <property type="match status" value="1"/>
</dbReference>
<sequence>MAALKELKERIASVQSTLKITSAMKMVASAKLLRVQSSMEALSEYERRFSDIVAALVSDPDVEVASPLTLEHGEKRRACLVALASDSSLCGAFNANALREAVSAVEELLAGGFSQVTVYPMGEKMVQGMGRYAAARGENVDICLDYRHLVGKHSFDGIIPLADRLMEDFLAGRCDRVCISRCHFHSMGRQVPMREQLLPFNRVSRANVDRTTAVDYILEPAPDTLLDALLPSAIRIILYNALLDSITAENAARMVAMQTATDNAEELSDDLTLEYNKRRQQAITSELADITSSAEG</sequence>
<dbReference type="PANTHER" id="PTHR11693">
    <property type="entry name" value="ATP SYNTHASE GAMMA CHAIN"/>
    <property type="match status" value="1"/>
</dbReference>
<keyword evidence="4 10" id="KW-0813">Transport</keyword>
<evidence type="ECO:0000256" key="7">
    <source>
        <dbReference type="ARBA" id="ARBA00023136"/>
    </source>
</evidence>
<dbReference type="GO" id="GO:0045259">
    <property type="term" value="C:proton-transporting ATP synthase complex"/>
    <property type="evidence" value="ECO:0007669"/>
    <property type="project" value="UniProtKB-KW"/>
</dbReference>
<comment type="subunit">
    <text evidence="10">F-type ATPases have 2 components, CF(1) - the catalytic core - and CF(0) - the membrane proton channel. CF(1) has five subunits: alpha(3), beta(3), gamma(1), delta(1), epsilon(1). CF(0) has three main subunits: a, b and c.</text>
</comment>
<dbReference type="GO" id="GO:0005524">
    <property type="term" value="F:ATP binding"/>
    <property type="evidence" value="ECO:0007669"/>
    <property type="project" value="UniProtKB-UniRule"/>
</dbReference>
<comment type="caution">
    <text evidence="11">The sequence shown here is derived from an EMBL/GenBank/DDBJ whole genome shotgun (WGS) entry which is preliminary data.</text>
</comment>
<comment type="function">
    <text evidence="1 10">Produces ATP from ADP in the presence of a proton gradient across the membrane. The gamma chain is believed to be important in regulating ATPase activity and the flow of protons through the CF(0) complex.</text>
</comment>
<evidence type="ECO:0000256" key="4">
    <source>
        <dbReference type="ARBA" id="ARBA00022448"/>
    </source>
</evidence>
<dbReference type="CDD" id="cd12151">
    <property type="entry name" value="F1-ATPase_gamma"/>
    <property type="match status" value="1"/>
</dbReference>
<evidence type="ECO:0000256" key="2">
    <source>
        <dbReference type="ARBA" id="ARBA00004170"/>
    </source>
</evidence>
<evidence type="ECO:0000256" key="10">
    <source>
        <dbReference type="HAMAP-Rule" id="MF_00815"/>
    </source>
</evidence>
<evidence type="ECO:0000256" key="1">
    <source>
        <dbReference type="ARBA" id="ARBA00003456"/>
    </source>
</evidence>
<dbReference type="PRINTS" id="PR00126">
    <property type="entry name" value="ATPASEGAMMA"/>
</dbReference>
<evidence type="ECO:0000313" key="12">
    <source>
        <dbReference type="Proteomes" id="UP000886744"/>
    </source>
</evidence>
<evidence type="ECO:0000256" key="9">
    <source>
        <dbReference type="ARBA" id="ARBA00023310"/>
    </source>
</evidence>
<dbReference type="PANTHER" id="PTHR11693:SF22">
    <property type="entry name" value="ATP SYNTHASE SUBUNIT GAMMA, MITOCHONDRIAL"/>
    <property type="match status" value="1"/>
</dbReference>
<accession>A0A9D1E0J8</accession>
<keyword evidence="10" id="KW-1003">Cell membrane</keyword>
<evidence type="ECO:0000313" key="11">
    <source>
        <dbReference type="EMBL" id="HIR62353.1"/>
    </source>
</evidence>
<dbReference type="Proteomes" id="UP000886744">
    <property type="component" value="Unassembled WGS sequence"/>
</dbReference>
<dbReference type="EMBL" id="DVHI01000030">
    <property type="protein sequence ID" value="HIR62353.1"/>
    <property type="molecule type" value="Genomic_DNA"/>
</dbReference>
<evidence type="ECO:0000256" key="6">
    <source>
        <dbReference type="ARBA" id="ARBA00023065"/>
    </source>
</evidence>
<keyword evidence="6 10" id="KW-0406">Ion transport</keyword>
<name>A0A9D1E0J8_9BACT</name>
<dbReference type="Gene3D" id="1.10.287.80">
    <property type="entry name" value="ATP synthase, gamma subunit, helix hairpin domain"/>
    <property type="match status" value="1"/>
</dbReference>
<dbReference type="GO" id="GO:0042777">
    <property type="term" value="P:proton motive force-driven plasma membrane ATP synthesis"/>
    <property type="evidence" value="ECO:0007669"/>
    <property type="project" value="UniProtKB-UniRule"/>
</dbReference>
<proteinExistence type="inferred from homology"/>
<keyword evidence="8 10" id="KW-0139">CF(1)</keyword>
<reference evidence="11" key="1">
    <citation type="submission" date="2020-10" db="EMBL/GenBank/DDBJ databases">
        <authorList>
            <person name="Gilroy R."/>
        </authorList>
    </citation>
    <scope>NUCLEOTIDE SEQUENCE</scope>
    <source>
        <strain evidence="11">ChiHjej13B12-12457</strain>
    </source>
</reference>
<organism evidence="11 12">
    <name type="scientific">Candidatus Coprenecus avistercoris</name>
    <dbReference type="NCBI Taxonomy" id="2840730"/>
    <lineage>
        <taxon>Bacteria</taxon>
        <taxon>Pseudomonadati</taxon>
        <taxon>Bacteroidota</taxon>
        <taxon>Bacteroidia</taxon>
        <taxon>Bacteroidales</taxon>
        <taxon>Rikenellaceae</taxon>
        <taxon>Rikenellaceae incertae sedis</taxon>
        <taxon>Candidatus Coprenecus</taxon>
    </lineage>
</organism>
<keyword evidence="7 10" id="KW-0472">Membrane</keyword>
<dbReference type="InterPro" id="IPR000131">
    <property type="entry name" value="ATP_synth_F1_gsu"/>
</dbReference>
<protein>
    <recommendedName>
        <fullName evidence="10">ATP synthase gamma chain</fullName>
    </recommendedName>
    <alternativeName>
        <fullName evidence="10">ATP synthase F1 sector gamma subunit</fullName>
    </alternativeName>
    <alternativeName>
        <fullName evidence="10">F-ATPase gamma subunit</fullName>
    </alternativeName>
</protein>
<evidence type="ECO:0000256" key="8">
    <source>
        <dbReference type="ARBA" id="ARBA00023196"/>
    </source>
</evidence>
<comment type="similarity">
    <text evidence="3 10">Belongs to the ATPase gamma chain family.</text>
</comment>
<dbReference type="HAMAP" id="MF_00815">
    <property type="entry name" value="ATP_synth_gamma_bact"/>
    <property type="match status" value="1"/>
</dbReference>
<dbReference type="GO" id="GO:0005886">
    <property type="term" value="C:plasma membrane"/>
    <property type="evidence" value="ECO:0007669"/>
    <property type="project" value="UniProtKB-SubCell"/>
</dbReference>
<dbReference type="GO" id="GO:0046933">
    <property type="term" value="F:proton-transporting ATP synthase activity, rotational mechanism"/>
    <property type="evidence" value="ECO:0007669"/>
    <property type="project" value="UniProtKB-UniRule"/>
</dbReference>
<evidence type="ECO:0000256" key="3">
    <source>
        <dbReference type="ARBA" id="ARBA00007681"/>
    </source>
</evidence>
<gene>
    <name evidence="10 11" type="primary">atpG</name>
    <name evidence="11" type="ORF">IAC94_02365</name>
</gene>
<keyword evidence="5 10" id="KW-0375">Hydrogen ion transport</keyword>
<evidence type="ECO:0000256" key="5">
    <source>
        <dbReference type="ARBA" id="ARBA00022781"/>
    </source>
</evidence>
<dbReference type="AlphaFoldDB" id="A0A9D1E0J8"/>
<dbReference type="InterPro" id="IPR035968">
    <property type="entry name" value="ATP_synth_F1_ATPase_gsu"/>
</dbReference>
<dbReference type="Pfam" id="PF00231">
    <property type="entry name" value="ATP-synt"/>
    <property type="match status" value="1"/>
</dbReference>
<dbReference type="Gene3D" id="3.40.1380.10">
    <property type="match status" value="1"/>
</dbReference>
<comment type="subcellular location">
    <subcellularLocation>
        <location evidence="10">Cell membrane</location>
        <topology evidence="10">Peripheral membrane protein</topology>
    </subcellularLocation>
    <subcellularLocation>
        <location evidence="2">Membrane</location>
        <topology evidence="2">Peripheral membrane protein</topology>
    </subcellularLocation>
</comment>